<reference evidence="1 2" key="1">
    <citation type="journal article" date="2019" name="Emerg. Microbes Infect.">
        <title>Comprehensive subspecies identification of 175 nontuberculous mycobacteria species based on 7547 genomic profiles.</title>
        <authorList>
            <person name="Matsumoto Y."/>
            <person name="Kinjo T."/>
            <person name="Motooka D."/>
            <person name="Nabeya D."/>
            <person name="Jung N."/>
            <person name="Uechi K."/>
            <person name="Horii T."/>
            <person name="Iida T."/>
            <person name="Fujita J."/>
            <person name="Nakamura S."/>
        </authorList>
    </citation>
    <scope>NUCLEOTIDE SEQUENCE [LARGE SCALE GENOMIC DNA]</scope>
    <source>
        <strain evidence="1 2">JCM 6370</strain>
    </source>
</reference>
<proteinExistence type="predicted"/>
<dbReference type="AlphaFoldDB" id="A0A7I7UCU7"/>
<accession>A0A7I7UCU7</accession>
<evidence type="ECO:0000313" key="2">
    <source>
        <dbReference type="Proteomes" id="UP000467252"/>
    </source>
</evidence>
<name>A0A7I7UCU7_MYCPV</name>
<protein>
    <submittedName>
        <fullName evidence="1">Uncharacterized protein</fullName>
    </submittedName>
</protein>
<sequence length="121" mass="13413">MVEHRQPTLAQVVEQHVYSPNTYLCSCSRDDDDAPTISFTEWAVHVAAVWREACTITTAGQLDALPTGAVIRTAGVVYASEPRTGVQANAWVAIGDRYRHCSDEILLPALLIHHPDWSRDE</sequence>
<dbReference type="EMBL" id="AP022599">
    <property type="protein sequence ID" value="BBY78910.1"/>
    <property type="molecule type" value="Genomic_DNA"/>
</dbReference>
<gene>
    <name evidence="1" type="ORF">MPUL_00680</name>
</gene>
<dbReference type="Proteomes" id="UP000467252">
    <property type="component" value="Chromosome"/>
</dbReference>
<keyword evidence="2" id="KW-1185">Reference proteome</keyword>
<organism evidence="1 2">
    <name type="scientific">Mycolicibacterium pulveris</name>
    <name type="common">Mycobacterium pulveris</name>
    <dbReference type="NCBI Taxonomy" id="36813"/>
    <lineage>
        <taxon>Bacteria</taxon>
        <taxon>Bacillati</taxon>
        <taxon>Actinomycetota</taxon>
        <taxon>Actinomycetes</taxon>
        <taxon>Mycobacteriales</taxon>
        <taxon>Mycobacteriaceae</taxon>
        <taxon>Mycolicibacterium</taxon>
    </lineage>
</organism>
<evidence type="ECO:0000313" key="1">
    <source>
        <dbReference type="EMBL" id="BBY78910.1"/>
    </source>
</evidence>